<dbReference type="Proteomes" id="UP001420932">
    <property type="component" value="Unassembled WGS sequence"/>
</dbReference>
<evidence type="ECO:0000313" key="2">
    <source>
        <dbReference type="EMBL" id="KAK9115071.1"/>
    </source>
</evidence>
<comment type="caution">
    <text evidence="2">The sequence shown here is derived from an EMBL/GenBank/DDBJ whole genome shotgun (WGS) entry which is preliminary data.</text>
</comment>
<name>A0AAP0IGF5_9MAGN</name>
<organism evidence="2 3">
    <name type="scientific">Stephania yunnanensis</name>
    <dbReference type="NCBI Taxonomy" id="152371"/>
    <lineage>
        <taxon>Eukaryota</taxon>
        <taxon>Viridiplantae</taxon>
        <taxon>Streptophyta</taxon>
        <taxon>Embryophyta</taxon>
        <taxon>Tracheophyta</taxon>
        <taxon>Spermatophyta</taxon>
        <taxon>Magnoliopsida</taxon>
        <taxon>Ranunculales</taxon>
        <taxon>Menispermaceae</taxon>
        <taxon>Menispermoideae</taxon>
        <taxon>Cissampelideae</taxon>
        <taxon>Stephania</taxon>
    </lineage>
</organism>
<feature type="region of interest" description="Disordered" evidence="1">
    <location>
        <begin position="57"/>
        <end position="83"/>
    </location>
</feature>
<proteinExistence type="predicted"/>
<reference evidence="2 3" key="1">
    <citation type="submission" date="2024-01" db="EMBL/GenBank/DDBJ databases">
        <title>Genome assemblies of Stephania.</title>
        <authorList>
            <person name="Yang L."/>
        </authorList>
    </citation>
    <scope>NUCLEOTIDE SEQUENCE [LARGE SCALE GENOMIC DNA]</scope>
    <source>
        <strain evidence="2">YNDBR</strain>
        <tissue evidence="2">Leaf</tissue>
    </source>
</reference>
<accession>A0AAP0IGF5</accession>
<gene>
    <name evidence="2" type="ORF">Syun_021868</name>
</gene>
<sequence length="83" mass="9177">MSGVSDAFPVALQPQPPLKNPKLQPHPPITTKITTIPSYLECVSYIPCSPNITKKKKNTSQKMAEAVKNPQSQGENRNFTEKL</sequence>
<evidence type="ECO:0000256" key="1">
    <source>
        <dbReference type="SAM" id="MobiDB-lite"/>
    </source>
</evidence>
<keyword evidence="3" id="KW-1185">Reference proteome</keyword>
<dbReference type="AlphaFoldDB" id="A0AAP0IGF5"/>
<feature type="compositionally biased region" description="Pro residues" evidence="1">
    <location>
        <begin position="14"/>
        <end position="27"/>
    </location>
</feature>
<protein>
    <submittedName>
        <fullName evidence="2">Uncharacterized protein</fullName>
    </submittedName>
</protein>
<evidence type="ECO:0000313" key="3">
    <source>
        <dbReference type="Proteomes" id="UP001420932"/>
    </source>
</evidence>
<feature type="region of interest" description="Disordered" evidence="1">
    <location>
        <begin position="1"/>
        <end position="27"/>
    </location>
</feature>
<dbReference type="EMBL" id="JBBNAF010000009">
    <property type="protein sequence ID" value="KAK9115071.1"/>
    <property type="molecule type" value="Genomic_DNA"/>
</dbReference>